<accession>A0A1X9LP95</accession>
<dbReference type="Proteomes" id="UP000192775">
    <property type="component" value="Chromosome"/>
</dbReference>
<proteinExistence type="predicted"/>
<dbReference type="InterPro" id="IPR039650">
    <property type="entry name" value="HdrA-like"/>
</dbReference>
<evidence type="ECO:0000313" key="6">
    <source>
        <dbReference type="EMBL" id="ARJ07035.1"/>
    </source>
</evidence>
<dbReference type="Gene3D" id="2.60.120.260">
    <property type="entry name" value="Galactose-binding domain-like"/>
    <property type="match status" value="1"/>
</dbReference>
<dbReference type="SUPFAM" id="SSF51905">
    <property type="entry name" value="FAD/NAD(P)-binding domain"/>
    <property type="match status" value="1"/>
</dbReference>
<dbReference type="AlphaFoldDB" id="A0A1X9LP95"/>
<keyword evidence="5" id="KW-0411">Iron-sulfur</keyword>
<dbReference type="PANTHER" id="PTHR43498">
    <property type="entry name" value="FERREDOXIN:COB-COM HETERODISULFIDE REDUCTASE SUBUNIT A"/>
    <property type="match status" value="1"/>
</dbReference>
<dbReference type="RefSeq" id="WP_085021173.1">
    <property type="nucleotide sequence ID" value="NZ_BMHD01000001.1"/>
</dbReference>
<dbReference type="Gene3D" id="3.50.50.60">
    <property type="entry name" value="FAD/NAD(P)-binding domain"/>
    <property type="match status" value="1"/>
</dbReference>
<evidence type="ECO:0000256" key="1">
    <source>
        <dbReference type="ARBA" id="ARBA00022485"/>
    </source>
</evidence>
<dbReference type="GO" id="GO:0051539">
    <property type="term" value="F:4 iron, 4 sulfur cluster binding"/>
    <property type="evidence" value="ECO:0007669"/>
    <property type="project" value="UniProtKB-KW"/>
</dbReference>
<evidence type="ECO:0000313" key="7">
    <source>
        <dbReference type="Proteomes" id="UP000192775"/>
    </source>
</evidence>
<dbReference type="GO" id="GO:0016491">
    <property type="term" value="F:oxidoreductase activity"/>
    <property type="evidence" value="ECO:0007669"/>
    <property type="project" value="UniProtKB-KW"/>
</dbReference>
<evidence type="ECO:0000256" key="5">
    <source>
        <dbReference type="ARBA" id="ARBA00023014"/>
    </source>
</evidence>
<evidence type="ECO:0000256" key="3">
    <source>
        <dbReference type="ARBA" id="ARBA00023002"/>
    </source>
</evidence>
<dbReference type="PANTHER" id="PTHR43498:SF1">
    <property type="entry name" value="COB--COM HETERODISULFIDE REDUCTASE IRON-SULFUR SUBUNIT A"/>
    <property type="match status" value="1"/>
</dbReference>
<dbReference type="GO" id="GO:0046872">
    <property type="term" value="F:metal ion binding"/>
    <property type="evidence" value="ECO:0007669"/>
    <property type="project" value="UniProtKB-KW"/>
</dbReference>
<keyword evidence="7" id="KW-1185">Reference proteome</keyword>
<protein>
    <submittedName>
        <fullName evidence="6">Pyridine nucleotide-disulfide oxidoreductase</fullName>
    </submittedName>
</protein>
<keyword evidence="3" id="KW-0560">Oxidoreductase</keyword>
<evidence type="ECO:0000256" key="2">
    <source>
        <dbReference type="ARBA" id="ARBA00022723"/>
    </source>
</evidence>
<dbReference type="Pfam" id="PF12831">
    <property type="entry name" value="FAD_oxidored"/>
    <property type="match status" value="1"/>
</dbReference>
<evidence type="ECO:0000256" key="4">
    <source>
        <dbReference type="ARBA" id="ARBA00023004"/>
    </source>
</evidence>
<name>A0A1X9LP95_9MICO</name>
<sequence>MLKRTTTADVVVIGGGLAGVSAAVAAARLGSRVSLVTNRPVLGGNSSSEVRVWVVGATAHGTQKFARETGIMGELFLENQYRNAEGNPYYWDQVVLDLVRAEPGVTLHLNTDVRTLAMSEDGRRIRSVTGWTMGSEIETTFEAPMFLDCTGDGLIGHLAGASYRVGREGRDEYGEEWAPETADDELLGSSLFFYTKDTGRPSRYVAPSIAKDITQTPIVQNRIIRTGDNGCDYWWIEWGGELDTVAENERIRDELWGVVFGIWDHIKNSGEFDADTLTLEWVGSVPGKREYRRFVGDHTLTQNDILDQVAFPDAVAFGGWSIDLHPVEGVYADRAGAQQRYSPGTYDIPFRSLYSPDLDNLLFAGRDISASHVAFGSTRVMATCSTQGQAAGTAAALAARHGLTPRELGRDRLALLQSTLLREDAPLVGVRSDDPDDLVRSARLSASSTLETIDTRALPSAGMVDLDRDLAVVIPVEPSLDSVTFEVEAEAAGEIQIELWTTGKPQNYAPIEHVATVTATVEAGCGEAVARFDWTPDEPQNGVVVVRAHEGARLALREGRPYGLLALAGRRHDDAPFDHHIPEEHDQPATDWVARGLRRRSFALAVEPATTAYAASHAADGLQRPYGGPHLWSSEMRDPGARASFASFASFAEHPEVLTARWDAPVTIRSVRVVLNDDVDEDLVNLHHHRTNFDVVPELVTDYRIEACVDGEWRVLAAESGNRHRHRIHDVEPVETSELRLVCTATAGAPFVSVHALKAYAEPSGRVAPWSDAGGARGSGTVN</sequence>
<keyword evidence="1" id="KW-0004">4Fe-4S</keyword>
<dbReference type="InterPro" id="IPR036188">
    <property type="entry name" value="FAD/NAD-bd_sf"/>
</dbReference>
<organism evidence="6 7">
    <name type="scientific">Cnuibacter physcomitrellae</name>
    <dbReference type="NCBI Taxonomy" id="1619308"/>
    <lineage>
        <taxon>Bacteria</taxon>
        <taxon>Bacillati</taxon>
        <taxon>Actinomycetota</taxon>
        <taxon>Actinomycetes</taxon>
        <taxon>Micrococcales</taxon>
        <taxon>Microbacteriaceae</taxon>
        <taxon>Cnuibacter</taxon>
    </lineage>
</organism>
<reference evidence="6 7" key="1">
    <citation type="submission" date="2017-04" db="EMBL/GenBank/DDBJ databases">
        <authorList>
            <person name="Afonso C.L."/>
            <person name="Miller P.J."/>
            <person name="Scott M.A."/>
            <person name="Spackman E."/>
            <person name="Goraichik I."/>
            <person name="Dimitrov K.M."/>
            <person name="Suarez D.L."/>
            <person name="Swayne D.E."/>
        </authorList>
    </citation>
    <scope>NUCLEOTIDE SEQUENCE [LARGE SCALE GENOMIC DNA]</scope>
    <source>
        <strain evidence="7">XA(T)</strain>
    </source>
</reference>
<dbReference type="STRING" id="1619308.B5808_18745"/>
<dbReference type="EMBL" id="CP020715">
    <property type="protein sequence ID" value="ARJ07035.1"/>
    <property type="molecule type" value="Genomic_DNA"/>
</dbReference>
<gene>
    <name evidence="6" type="ORF">B5808_18745</name>
</gene>
<dbReference type="KEGG" id="cphy:B5808_18745"/>
<keyword evidence="4" id="KW-0408">Iron</keyword>
<keyword evidence="2" id="KW-0479">Metal-binding</keyword>